<evidence type="ECO:0000256" key="10">
    <source>
        <dbReference type="PIRNR" id="PIRNR000168"/>
    </source>
</evidence>
<proteinExistence type="inferred from homology"/>
<dbReference type="AlphaFoldDB" id="D3BRK9"/>
<dbReference type="Proteomes" id="UP000001396">
    <property type="component" value="Unassembled WGS sequence"/>
</dbReference>
<keyword evidence="9" id="KW-0576">Peroxisome</keyword>
<dbReference type="EMBL" id="ADBJ01000050">
    <property type="protein sequence ID" value="EFA76041.1"/>
    <property type="molecule type" value="Genomic_DNA"/>
</dbReference>
<evidence type="ECO:0000259" key="16">
    <source>
        <dbReference type="Pfam" id="PF22924"/>
    </source>
</evidence>
<evidence type="ECO:0000256" key="7">
    <source>
        <dbReference type="ARBA" id="ARBA00023002"/>
    </source>
</evidence>
<feature type="domain" description="Acyl-CoA oxidase C-alpha1" evidence="16">
    <location>
        <begin position="338"/>
        <end position="489"/>
    </location>
</feature>
<keyword evidence="7" id="KW-0560">Oxidoreductase</keyword>
<dbReference type="GO" id="GO:0071949">
    <property type="term" value="F:FAD binding"/>
    <property type="evidence" value="ECO:0007669"/>
    <property type="project" value="InterPro"/>
</dbReference>
<dbReference type="RefSeq" id="XP_020428175.1">
    <property type="nucleotide sequence ID" value="XM_020581388.1"/>
</dbReference>
<dbReference type="SUPFAM" id="SSF47203">
    <property type="entry name" value="Acyl-CoA dehydrogenase C-terminal domain-like"/>
    <property type="match status" value="2"/>
</dbReference>
<feature type="binding site" evidence="12">
    <location>
        <position position="191"/>
    </location>
    <ligand>
        <name>FAD</name>
        <dbReference type="ChEBI" id="CHEBI:57692"/>
    </ligand>
</feature>
<dbReference type="Pfam" id="PF02770">
    <property type="entry name" value="Acyl-CoA_dh_M"/>
    <property type="match status" value="1"/>
</dbReference>
<reference evidence="17 18" key="1">
    <citation type="journal article" date="2011" name="Genome Res.">
        <title>Phylogeny-wide analysis of social amoeba genomes highlights ancient origins for complex intercellular communication.</title>
        <authorList>
            <person name="Heidel A.J."/>
            <person name="Lawal H.M."/>
            <person name="Felder M."/>
            <person name="Schilde C."/>
            <person name="Helps N.R."/>
            <person name="Tunggal B."/>
            <person name="Rivero F."/>
            <person name="John U."/>
            <person name="Schleicher M."/>
            <person name="Eichinger L."/>
            <person name="Platzer M."/>
            <person name="Noegel A.A."/>
            <person name="Schaap P."/>
            <person name="Gloeckner G."/>
        </authorList>
    </citation>
    <scope>NUCLEOTIDE SEQUENCE [LARGE SCALE GENOMIC DNA]</scope>
    <source>
        <strain evidence="18">ATCC 26659 / Pp 5 / PN500</strain>
    </source>
</reference>
<dbReference type="GO" id="GO:0005504">
    <property type="term" value="F:fatty acid binding"/>
    <property type="evidence" value="ECO:0007669"/>
    <property type="project" value="TreeGrafter"/>
</dbReference>
<feature type="binding site" evidence="12">
    <location>
        <position position="230"/>
    </location>
    <ligand>
        <name>FAD</name>
        <dbReference type="ChEBI" id="CHEBI:57692"/>
    </ligand>
</feature>
<dbReference type="OMA" id="QKSHDRA"/>
<dbReference type="Gene3D" id="2.40.110.10">
    <property type="entry name" value="Butyryl-CoA Dehydrogenase, subunit A, domain 2"/>
    <property type="match status" value="1"/>
</dbReference>
<gene>
    <name evidence="17" type="ORF">PPL_10620</name>
</gene>
<dbReference type="InterPro" id="IPR006091">
    <property type="entry name" value="Acyl-CoA_Oxase/DH_mid-dom"/>
</dbReference>
<evidence type="ECO:0000256" key="4">
    <source>
        <dbReference type="ARBA" id="ARBA00022630"/>
    </source>
</evidence>
<name>D3BRK9_HETP5</name>
<dbReference type="PIRSF" id="PIRSF000168">
    <property type="entry name" value="Acyl-CoA_oxidase"/>
    <property type="match status" value="1"/>
</dbReference>
<dbReference type="InterPro" id="IPR012258">
    <property type="entry name" value="Acyl-CoA_oxidase"/>
</dbReference>
<dbReference type="SUPFAM" id="SSF56645">
    <property type="entry name" value="Acyl-CoA dehydrogenase NM domain-like"/>
    <property type="match status" value="1"/>
</dbReference>
<dbReference type="GO" id="GO:0055088">
    <property type="term" value="P:lipid homeostasis"/>
    <property type="evidence" value="ECO:0007669"/>
    <property type="project" value="TreeGrafter"/>
</dbReference>
<dbReference type="InterPro" id="IPR002655">
    <property type="entry name" value="Acyl-CoA_oxidase_C"/>
</dbReference>
<evidence type="ECO:0000256" key="8">
    <source>
        <dbReference type="ARBA" id="ARBA00023098"/>
    </source>
</evidence>
<dbReference type="InterPro" id="IPR009100">
    <property type="entry name" value="AcylCoA_DH/oxidase_NM_dom_sf"/>
</dbReference>
<evidence type="ECO:0000256" key="9">
    <source>
        <dbReference type="ARBA" id="ARBA00023140"/>
    </source>
</evidence>
<keyword evidence="18" id="KW-1185">Reference proteome</keyword>
<organism evidence="17 18">
    <name type="scientific">Heterostelium pallidum (strain ATCC 26659 / Pp 5 / PN500)</name>
    <name type="common">Cellular slime mold</name>
    <name type="synonym">Polysphondylium pallidum</name>
    <dbReference type="NCBI Taxonomy" id="670386"/>
    <lineage>
        <taxon>Eukaryota</taxon>
        <taxon>Amoebozoa</taxon>
        <taxon>Evosea</taxon>
        <taxon>Eumycetozoa</taxon>
        <taxon>Dictyostelia</taxon>
        <taxon>Acytosteliales</taxon>
        <taxon>Acytosteliaceae</taxon>
        <taxon>Heterostelium</taxon>
    </lineage>
</organism>
<dbReference type="InterPro" id="IPR055060">
    <property type="entry name" value="ACOX_C_alpha1"/>
</dbReference>
<evidence type="ECO:0000256" key="6">
    <source>
        <dbReference type="ARBA" id="ARBA00022832"/>
    </source>
</evidence>
<dbReference type="Pfam" id="PF01756">
    <property type="entry name" value="ACOX"/>
    <property type="match status" value="1"/>
</dbReference>
<keyword evidence="6" id="KW-0276">Fatty acid metabolism</keyword>
<dbReference type="GO" id="GO:0003997">
    <property type="term" value="F:acyl-CoA oxidase activity"/>
    <property type="evidence" value="ECO:0007669"/>
    <property type="project" value="InterPro"/>
</dbReference>
<comment type="caution">
    <text evidence="17">The sequence shown here is derived from an EMBL/GenBank/DDBJ whole genome shotgun (WGS) entry which is preliminary data.</text>
</comment>
<evidence type="ECO:0000256" key="13">
    <source>
        <dbReference type="SAM" id="MobiDB-lite"/>
    </source>
</evidence>
<dbReference type="GO" id="GO:0005777">
    <property type="term" value="C:peroxisome"/>
    <property type="evidence" value="ECO:0007669"/>
    <property type="project" value="UniProtKB-SubCell"/>
</dbReference>
<dbReference type="GO" id="GO:0033540">
    <property type="term" value="P:fatty acid beta-oxidation using acyl-CoA oxidase"/>
    <property type="evidence" value="ECO:0007669"/>
    <property type="project" value="TreeGrafter"/>
</dbReference>
<keyword evidence="5 10" id="KW-0274">FAD</keyword>
<feature type="compositionally biased region" description="Low complexity" evidence="13">
    <location>
        <begin position="27"/>
        <end position="42"/>
    </location>
</feature>
<evidence type="ECO:0000256" key="12">
    <source>
        <dbReference type="PIRSR" id="PIRSR000168-2"/>
    </source>
</evidence>
<evidence type="ECO:0000259" key="14">
    <source>
        <dbReference type="Pfam" id="PF01756"/>
    </source>
</evidence>
<sequence length="666" mass="74378">MESNNTNSSLNVSSLNKVPQQLSAAIKQQQQQQQQPQKQQPQSTVKPPKVLKPLCLNGTKIDFPVAALKSFMDGPYEPFLDHLRNMFNQPTFSILSDGGDLNSRRRNASMKCKAFLEQSGIAYKDIKSEIGRLMAPAVVIGMLCDFSASVKMGVHVWLYGGSIAHLGTAKHQEFYNDSVRKFEAPGCFAMTELGHGSNIRSLETIATYNHARRSFVIQTPTASARKVFLGNSGEAQFAVVFARLLMPSHAGQQAQDHGLHGFAVRIRDTNKSLFRGVNWSDCGEKMGLNGTDNGYLWFDQFEVPYDALLDAHGSIDVNGVYTSIHKNQGKRFTAMLSALFYTRLAVSGGCVGASQAALSIAINYAFQRRQFGLPQQPEELLIHYSTHQSRLMPSLAGSVIMGVVQMYIEERWAKVSAVDQREVETLICGFKAFSTWESVNALQNARECSGGQGYLASNIIALLRIDADVMLTLEGDNTVLCQQVAKDLITDMQKKGAFGFLMNNITEEMATYFSSGDILSPEFLIYVLGYRESRLCRMAAMRLRKMAKLHGGFSAWNKCLDHLIILAKAHVERRIIEIFYQRMLANAKPEIAGILKLILTTYALYLIDRSRGFYIEHSIISKKRCKQIKNTLVRLCEDMTVNSKDIIQSFGVPKQFQNVPMLNSKF</sequence>
<comment type="subcellular location">
    <subcellularLocation>
        <location evidence="2">Peroxisome</location>
    </subcellularLocation>
</comment>
<dbReference type="InterPro" id="IPR036250">
    <property type="entry name" value="AcylCo_DH-like_C"/>
</dbReference>
<evidence type="ECO:0000313" key="17">
    <source>
        <dbReference type="EMBL" id="EFA76041.1"/>
    </source>
</evidence>
<dbReference type="Pfam" id="PF22924">
    <property type="entry name" value="ACOX_C_alpha1"/>
    <property type="match status" value="1"/>
</dbReference>
<keyword evidence="8" id="KW-0443">Lipid metabolism</keyword>
<comment type="cofactor">
    <cofactor evidence="1">
        <name>FAD</name>
        <dbReference type="ChEBI" id="CHEBI:57692"/>
    </cofactor>
</comment>
<evidence type="ECO:0000313" key="18">
    <source>
        <dbReference type="Proteomes" id="UP000001396"/>
    </source>
</evidence>
<evidence type="ECO:0000256" key="11">
    <source>
        <dbReference type="PIRSR" id="PIRSR000168-1"/>
    </source>
</evidence>
<comment type="similarity">
    <text evidence="3 10">Belongs to the acyl-CoA oxidase family.</text>
</comment>
<feature type="domain" description="Acyl-CoA oxidase/dehydrogenase middle" evidence="15">
    <location>
        <begin position="187"/>
        <end position="300"/>
    </location>
</feature>
<dbReference type="STRING" id="670386.D3BRK9"/>
<dbReference type="Gene3D" id="1.20.140.10">
    <property type="entry name" value="Butyryl-CoA Dehydrogenase, subunit A, domain 3"/>
    <property type="match status" value="2"/>
</dbReference>
<evidence type="ECO:0000259" key="15">
    <source>
        <dbReference type="Pfam" id="PF02770"/>
    </source>
</evidence>
<evidence type="ECO:0000256" key="3">
    <source>
        <dbReference type="ARBA" id="ARBA00006288"/>
    </source>
</evidence>
<dbReference type="GeneID" id="31366089"/>
<feature type="domain" description="Acyl-CoA oxidase C-terminal" evidence="14">
    <location>
        <begin position="521"/>
        <end position="643"/>
    </location>
</feature>
<dbReference type="PANTHER" id="PTHR10909">
    <property type="entry name" value="ELECTRON TRANSPORT OXIDOREDUCTASE"/>
    <property type="match status" value="1"/>
</dbReference>
<evidence type="ECO:0000256" key="2">
    <source>
        <dbReference type="ARBA" id="ARBA00004275"/>
    </source>
</evidence>
<dbReference type="InParanoid" id="D3BRK9"/>
<evidence type="ECO:0000256" key="5">
    <source>
        <dbReference type="ARBA" id="ARBA00022827"/>
    </source>
</evidence>
<keyword evidence="4 10" id="KW-0285">Flavoprotein</keyword>
<feature type="active site" description="Proton acceptor" evidence="11">
    <location>
        <position position="474"/>
    </location>
</feature>
<feature type="compositionally biased region" description="Low complexity" evidence="13">
    <location>
        <begin position="1"/>
        <end position="16"/>
    </location>
</feature>
<evidence type="ECO:0000256" key="1">
    <source>
        <dbReference type="ARBA" id="ARBA00001974"/>
    </source>
</evidence>
<dbReference type="FunFam" id="1.20.140.10:FF:000010">
    <property type="entry name" value="Acyl-coenzyme A oxidase"/>
    <property type="match status" value="1"/>
</dbReference>
<protein>
    <recommendedName>
        <fullName evidence="10">Acyl-coenzyme A oxidase</fullName>
    </recommendedName>
</protein>
<accession>D3BRK9</accession>
<dbReference type="InterPro" id="IPR046373">
    <property type="entry name" value="Acyl-CoA_Oxase/DH_mid-dom_sf"/>
</dbReference>
<feature type="region of interest" description="Disordered" evidence="13">
    <location>
        <begin position="1"/>
        <end position="49"/>
    </location>
</feature>